<protein>
    <submittedName>
        <fullName evidence="2">Uncharacterized protein</fullName>
    </submittedName>
</protein>
<sequence length="75" mass="7710">MSTAKLWGLVSAFTLGLLVVLAGLSFAFNGWFAHLLTTSGSALETAVLVGVVAVPCFVIAATAAFAIEKPLDQTL</sequence>
<dbReference type="Proteomes" id="UP000309984">
    <property type="component" value="Unassembled WGS sequence"/>
</dbReference>
<keyword evidence="1" id="KW-0812">Transmembrane</keyword>
<proteinExistence type="predicted"/>
<comment type="caution">
    <text evidence="2">The sequence shown here is derived from an EMBL/GenBank/DDBJ whole genome shotgun (WGS) entry which is preliminary data.</text>
</comment>
<keyword evidence="1" id="KW-1133">Transmembrane helix</keyword>
<dbReference type="RefSeq" id="WP_138248123.1">
    <property type="nucleotide sequence ID" value="NZ_AP022616.1"/>
</dbReference>
<evidence type="ECO:0000313" key="3">
    <source>
        <dbReference type="Proteomes" id="UP000309984"/>
    </source>
</evidence>
<feature type="transmembrane region" description="Helical" evidence="1">
    <location>
        <begin position="46"/>
        <end position="67"/>
    </location>
</feature>
<accession>A0AA94RGI5</accession>
<organism evidence="2 3">
    <name type="scientific">Mycolicibacterium phocaicum</name>
    <dbReference type="NCBI Taxonomy" id="319706"/>
    <lineage>
        <taxon>Bacteria</taxon>
        <taxon>Bacillati</taxon>
        <taxon>Actinomycetota</taxon>
        <taxon>Actinomycetes</taxon>
        <taxon>Mycobacteriales</taxon>
        <taxon>Mycobacteriaceae</taxon>
        <taxon>Mycolicibacterium</taxon>
    </lineage>
</organism>
<dbReference type="AlphaFoldDB" id="A0AA94RGI5"/>
<dbReference type="EMBL" id="POTM01000014">
    <property type="protein sequence ID" value="TLH72866.1"/>
    <property type="molecule type" value="Genomic_DNA"/>
</dbReference>
<keyword evidence="3" id="KW-1185">Reference proteome</keyword>
<evidence type="ECO:0000313" key="2">
    <source>
        <dbReference type="EMBL" id="TLH72866.1"/>
    </source>
</evidence>
<evidence type="ECO:0000256" key="1">
    <source>
        <dbReference type="SAM" id="Phobius"/>
    </source>
</evidence>
<gene>
    <name evidence="2" type="ORF">C1S79_04680</name>
</gene>
<name>A0AA94RGI5_9MYCO</name>
<keyword evidence="1" id="KW-0472">Membrane</keyword>
<reference evidence="2 3" key="1">
    <citation type="submission" date="2018-01" db="EMBL/GenBank/DDBJ databases">
        <title>Comparative genomics of Mycobacterium mucogenicum and Mycobacterium neoaurum clade members emphasizing tRNA and non-coding RNA.</title>
        <authorList>
            <person name="Behra P.R.K."/>
            <person name="Pettersson B.M.F."/>
            <person name="Das S."/>
            <person name="Dasgupta S."/>
            <person name="Kirsebom L.A."/>
        </authorList>
    </citation>
    <scope>NUCLEOTIDE SEQUENCE [LARGE SCALE GENOMIC DNA]</scope>
    <source>
        <strain evidence="2 3">DSM 45104</strain>
    </source>
</reference>